<dbReference type="InParanoid" id="A0A1X7VPX8"/>
<protein>
    <submittedName>
        <fullName evidence="1">Uncharacterized protein</fullName>
    </submittedName>
</protein>
<sequence length="36" mass="3964">MKSSPTVFTVILEACNATTKERGRLSITLYSIAFIT</sequence>
<organism evidence="1">
    <name type="scientific">Amphimedon queenslandica</name>
    <name type="common">Sponge</name>
    <dbReference type="NCBI Taxonomy" id="400682"/>
    <lineage>
        <taxon>Eukaryota</taxon>
        <taxon>Metazoa</taxon>
        <taxon>Porifera</taxon>
        <taxon>Demospongiae</taxon>
        <taxon>Heteroscleromorpha</taxon>
        <taxon>Haplosclerida</taxon>
        <taxon>Niphatidae</taxon>
        <taxon>Amphimedon</taxon>
    </lineage>
</organism>
<accession>A0A1X7VPX8</accession>
<reference evidence="1" key="1">
    <citation type="submission" date="2017-05" db="UniProtKB">
        <authorList>
            <consortium name="EnsemblMetazoa"/>
        </authorList>
    </citation>
    <scope>IDENTIFICATION</scope>
</reference>
<evidence type="ECO:0000313" key="1">
    <source>
        <dbReference type="EnsemblMetazoa" id="Aqu2.1.41919_001"/>
    </source>
</evidence>
<name>A0A1X7VPX8_AMPQE</name>
<dbReference type="AlphaFoldDB" id="A0A1X7VPX8"/>
<dbReference type="EnsemblMetazoa" id="Aqu2.1.41919_001">
    <property type="protein sequence ID" value="Aqu2.1.41919_001"/>
    <property type="gene ID" value="Aqu2.1.41919"/>
</dbReference>
<proteinExistence type="predicted"/>